<dbReference type="InterPro" id="IPR021109">
    <property type="entry name" value="Peptidase_aspartic_dom_sf"/>
</dbReference>
<proteinExistence type="predicted"/>
<dbReference type="EMBL" id="KQ981695">
    <property type="protein sequence ID" value="KYN37546.1"/>
    <property type="molecule type" value="Genomic_DNA"/>
</dbReference>
<dbReference type="AlphaFoldDB" id="A0A151JVN9"/>
<dbReference type="CDD" id="cd00303">
    <property type="entry name" value="retropepsin_like"/>
    <property type="match status" value="1"/>
</dbReference>
<evidence type="ECO:0000313" key="1">
    <source>
        <dbReference type="EMBL" id="KYN37546.1"/>
    </source>
</evidence>
<protein>
    <submittedName>
        <fullName evidence="1">Uncharacterized protein</fullName>
    </submittedName>
</protein>
<dbReference type="Gene3D" id="1.10.340.70">
    <property type="match status" value="1"/>
</dbReference>
<dbReference type="STRING" id="34720.A0A151JVN9"/>
<dbReference type="Proteomes" id="UP000078541">
    <property type="component" value="Unassembled WGS sequence"/>
</dbReference>
<gene>
    <name evidence="1" type="ORF">ALC56_08090</name>
</gene>
<dbReference type="Gene3D" id="2.40.70.10">
    <property type="entry name" value="Acid Proteases"/>
    <property type="match status" value="1"/>
</dbReference>
<organism evidence="1 2">
    <name type="scientific">Trachymyrmex septentrionalis</name>
    <dbReference type="NCBI Taxonomy" id="34720"/>
    <lineage>
        <taxon>Eukaryota</taxon>
        <taxon>Metazoa</taxon>
        <taxon>Ecdysozoa</taxon>
        <taxon>Arthropoda</taxon>
        <taxon>Hexapoda</taxon>
        <taxon>Insecta</taxon>
        <taxon>Pterygota</taxon>
        <taxon>Neoptera</taxon>
        <taxon>Endopterygota</taxon>
        <taxon>Hymenoptera</taxon>
        <taxon>Apocrita</taxon>
        <taxon>Aculeata</taxon>
        <taxon>Formicoidea</taxon>
        <taxon>Formicidae</taxon>
        <taxon>Myrmicinae</taxon>
        <taxon>Trachymyrmex</taxon>
    </lineage>
</organism>
<accession>A0A151JVN9</accession>
<feature type="non-terminal residue" evidence="1">
    <location>
        <position position="1"/>
    </location>
</feature>
<sequence length="372" mass="42921">LLASQILVFYGSTDDDADRWLRKVERAAAVHGVNDNVKLLAANGKLQKLARDWYDMEEESTDSWFTFKEVFIKRFRRQVSFTRVIQKAETCRWNSSKEDFLDYAARKIKLFQPLHLEQKSIINLLIGRIQDYAIKSAAAMIYIETVNEFLERMHQATNIFKVNCIEGKKCDLLALIDSGSPVSFIQRSVCKLLFGSDFPYNAVTVQRTLNALQIKVIGQKDIGIRLAELSETSNRVTFNIIDTNNWSIHLILGTDFLFKNDLSLTLKKKAKDNLKLINEVASADIIKIDDFPIALSEIKTDFDPRIRTIVDHLEESEHDKFMLIEGLIYKKDDDKSRFYVPDCMITNILRVYYDNNAHCGVKKVIQGLRNDY</sequence>
<evidence type="ECO:0000313" key="2">
    <source>
        <dbReference type="Proteomes" id="UP000078541"/>
    </source>
</evidence>
<reference evidence="1 2" key="1">
    <citation type="submission" date="2016-03" db="EMBL/GenBank/DDBJ databases">
        <title>Trachymyrmex septentrionalis WGS genome.</title>
        <authorList>
            <person name="Nygaard S."/>
            <person name="Hu H."/>
            <person name="Boomsma J."/>
            <person name="Zhang G."/>
        </authorList>
    </citation>
    <scope>NUCLEOTIDE SEQUENCE [LARGE SCALE GENOMIC DNA]</scope>
    <source>
        <strain evidence="1">Tsep2-gDNA-1</strain>
        <tissue evidence="1">Whole body</tissue>
    </source>
</reference>
<keyword evidence="2" id="KW-1185">Reference proteome</keyword>
<name>A0A151JVN9_9HYME</name>